<dbReference type="EMBL" id="LWDD02000084">
    <property type="protein sequence ID" value="KAE8264186.1"/>
    <property type="molecule type" value="Genomic_DNA"/>
</dbReference>
<dbReference type="Gene3D" id="2.130.10.10">
    <property type="entry name" value="YVTN repeat-like/Quinoprotein amine dehydrogenase"/>
    <property type="match status" value="1"/>
</dbReference>
<protein>
    <submittedName>
        <fullName evidence="2">Uncharacterized protein</fullName>
    </submittedName>
</protein>
<dbReference type="SUPFAM" id="SSF50978">
    <property type="entry name" value="WD40 repeat-like"/>
    <property type="match status" value="1"/>
</dbReference>
<reference evidence="2" key="2">
    <citation type="journal article" date="2019" name="IMA Fungus">
        <title>Genome sequencing and comparison of five Tilletia species to identify candidate genes for the detection of regulated species infecting wheat.</title>
        <authorList>
            <person name="Nguyen H.D.T."/>
            <person name="Sultana T."/>
            <person name="Kesanakurti P."/>
            <person name="Hambleton S."/>
        </authorList>
    </citation>
    <scope>NUCLEOTIDE SEQUENCE</scope>
    <source>
        <strain evidence="2">DAOMC 238032</strain>
    </source>
</reference>
<accession>A0A177UY04</accession>
<dbReference type="GO" id="GO:0031080">
    <property type="term" value="C:nuclear pore outer ring"/>
    <property type="evidence" value="ECO:0007669"/>
    <property type="project" value="InterPro"/>
</dbReference>
<evidence type="ECO:0000313" key="3">
    <source>
        <dbReference type="Proteomes" id="UP000077671"/>
    </source>
</evidence>
<dbReference type="EMBL" id="CAJHJG010004013">
    <property type="protein sequence ID" value="CAD6937552.1"/>
    <property type="molecule type" value="Genomic_DNA"/>
</dbReference>
<dbReference type="InterPro" id="IPR037626">
    <property type="entry name" value="NUP37"/>
</dbReference>
<sequence>MPQTLAGKEPWPRFKGTEDALVLCAGRTSATADLLAIGSQSRLQVLQVLPRLAPHYGRANEGEAEGDDRMRRGEASGARFAVPESLIRFDVEAPVTAIAWSPVAVGPLPVAEHLGSDDGKGGMRIEVAAALEDGRVVVFSHSAGQTTSLALGQVSGRVNSLDWLNVGDISYLAAAQANGTLTIWTLEPTEDEDDVRDGQDDQPGILAREPHIVRQAFTYPFPLLTAAFHPHATGTLLVLDAAGSLRMLDWLDPTLSSRTNKASSLGSSLTARKLRAQHTFVDPRAYSNARSIGRGGGAVASGSATNAFTRSTQSGSASWKPQDENVVGALIDGRWSIWDSRTSAGNGLPVEQGESYPERGGGGFKWCPTNAQLFMTFSTASNSAASNGTSQGAGSSFGAAEDYPLTIYDRSSLTLSGAPRRISNSELLPYEIRVSSAFHGIPAKTGQLGASAGGGVVKGERVRDAEWVGSTLGGGVRSGGIGAGGAGGGLGDVVAVAMGREVVFVSLALNRN</sequence>
<dbReference type="AlphaFoldDB" id="A0A177UY04"/>
<dbReference type="PANTHER" id="PTHR22806:SF0">
    <property type="entry name" value="NUCLEOPORIN NUP37"/>
    <property type="match status" value="1"/>
</dbReference>
<dbReference type="InterPro" id="IPR015943">
    <property type="entry name" value="WD40/YVTN_repeat-like_dom_sf"/>
</dbReference>
<proteinExistence type="predicted"/>
<evidence type="ECO:0000313" key="1">
    <source>
        <dbReference type="EMBL" id="CAD6937552.1"/>
    </source>
</evidence>
<dbReference type="Proteomes" id="UP000836402">
    <property type="component" value="Unassembled WGS sequence"/>
</dbReference>
<organism evidence="2 3">
    <name type="scientific">Tilletia caries</name>
    <name type="common">wheat bunt fungus</name>
    <dbReference type="NCBI Taxonomy" id="13290"/>
    <lineage>
        <taxon>Eukaryota</taxon>
        <taxon>Fungi</taxon>
        <taxon>Dikarya</taxon>
        <taxon>Basidiomycota</taxon>
        <taxon>Ustilaginomycotina</taxon>
        <taxon>Exobasidiomycetes</taxon>
        <taxon>Tilletiales</taxon>
        <taxon>Tilletiaceae</taxon>
        <taxon>Tilletia</taxon>
    </lineage>
</organism>
<reference evidence="1" key="3">
    <citation type="submission" date="2020-10" db="EMBL/GenBank/DDBJ databases">
        <authorList>
            <person name="Sedaghatjoo S."/>
        </authorList>
    </citation>
    <scope>NUCLEOTIDE SEQUENCE</scope>
    <source>
        <strain evidence="1">AZH3</strain>
    </source>
</reference>
<evidence type="ECO:0000313" key="4">
    <source>
        <dbReference type="Proteomes" id="UP000836402"/>
    </source>
</evidence>
<reference evidence="2" key="1">
    <citation type="submission" date="2016-04" db="EMBL/GenBank/DDBJ databases">
        <authorList>
            <person name="Nguyen H.D."/>
            <person name="Kesanakurti P."/>
            <person name="Cullis J."/>
            <person name="Levesque C.A."/>
            <person name="Hambleton S."/>
        </authorList>
    </citation>
    <scope>NUCLEOTIDE SEQUENCE</scope>
    <source>
        <strain evidence="2">DAOMC 238032</strain>
    </source>
</reference>
<evidence type="ECO:0000313" key="2">
    <source>
        <dbReference type="EMBL" id="KAE8264186.1"/>
    </source>
</evidence>
<dbReference type="InterPro" id="IPR036322">
    <property type="entry name" value="WD40_repeat_dom_sf"/>
</dbReference>
<comment type="caution">
    <text evidence="2">The sequence shown here is derived from an EMBL/GenBank/DDBJ whole genome shotgun (WGS) entry which is preliminary data.</text>
</comment>
<dbReference type="Proteomes" id="UP000077671">
    <property type="component" value="Unassembled WGS sequence"/>
</dbReference>
<name>A0A177UY04_9BASI</name>
<dbReference type="PANTHER" id="PTHR22806">
    <property type="entry name" value="NUCLEOPORIN NUP37 P37 -RELATED"/>
    <property type="match status" value="1"/>
</dbReference>
<gene>
    <name evidence="2" type="ORF">A4X03_0g1125</name>
    <name evidence="1" type="ORF">JKIAZH3_G1982</name>
</gene>
<keyword evidence="4" id="KW-1185">Reference proteome</keyword>